<proteinExistence type="predicted"/>
<dbReference type="PANTHER" id="PTHR43498:SF1">
    <property type="entry name" value="COB--COM HETERODISULFIDE REDUCTASE IRON-SULFUR SUBUNIT A"/>
    <property type="match status" value="1"/>
</dbReference>
<keyword evidence="1" id="KW-0004">4Fe-4S</keyword>
<dbReference type="SUPFAM" id="SSF51905">
    <property type="entry name" value="FAD/NAD(P)-binding domain"/>
    <property type="match status" value="1"/>
</dbReference>
<evidence type="ECO:0000256" key="4">
    <source>
        <dbReference type="ARBA" id="ARBA00023004"/>
    </source>
</evidence>
<reference evidence="6" key="1">
    <citation type="submission" date="2023-03" db="EMBL/GenBank/DDBJ databases">
        <title>Andean soil-derived lignocellulolytic bacterial consortium as a source of novel taxa and putative plastic-active enzymes.</title>
        <authorList>
            <person name="Diaz-Garcia L."/>
            <person name="Chuvochina M."/>
            <person name="Feuerriegel G."/>
            <person name="Bunk B."/>
            <person name="Sproer C."/>
            <person name="Streit W.R."/>
            <person name="Rodriguez L.M."/>
            <person name="Overmann J."/>
            <person name="Jimenez D.J."/>
        </authorList>
    </citation>
    <scope>NUCLEOTIDE SEQUENCE</scope>
    <source>
        <strain evidence="6">MAG 26</strain>
    </source>
</reference>
<protein>
    <submittedName>
        <fullName evidence="6">FAD-dependent oxidoreductase</fullName>
    </submittedName>
</protein>
<dbReference type="EMBL" id="CP119316">
    <property type="protein sequence ID" value="WEK48193.1"/>
    <property type="molecule type" value="Genomic_DNA"/>
</dbReference>
<dbReference type="InterPro" id="IPR036188">
    <property type="entry name" value="FAD/NAD-bd_sf"/>
</dbReference>
<dbReference type="PRINTS" id="PR00419">
    <property type="entry name" value="ADXRDTASE"/>
</dbReference>
<evidence type="ECO:0000256" key="1">
    <source>
        <dbReference type="ARBA" id="ARBA00022485"/>
    </source>
</evidence>
<name>A0AAJ5X849_9SPHN</name>
<evidence type="ECO:0000256" key="3">
    <source>
        <dbReference type="ARBA" id="ARBA00023002"/>
    </source>
</evidence>
<dbReference type="GO" id="GO:0046872">
    <property type="term" value="F:metal ion binding"/>
    <property type="evidence" value="ECO:0007669"/>
    <property type="project" value="UniProtKB-KW"/>
</dbReference>
<keyword evidence="3" id="KW-0560">Oxidoreductase</keyword>
<evidence type="ECO:0000256" key="2">
    <source>
        <dbReference type="ARBA" id="ARBA00022723"/>
    </source>
</evidence>
<dbReference type="Proteomes" id="UP001218362">
    <property type="component" value="Chromosome"/>
</dbReference>
<evidence type="ECO:0000313" key="6">
    <source>
        <dbReference type="EMBL" id="WEK48193.1"/>
    </source>
</evidence>
<dbReference type="KEGG" id="acob:P0Y56_07830"/>
<dbReference type="AlphaFoldDB" id="A0AAJ5X849"/>
<dbReference type="Pfam" id="PF12831">
    <property type="entry name" value="FAD_oxidored"/>
    <property type="match status" value="1"/>
</dbReference>
<dbReference type="PANTHER" id="PTHR43498">
    <property type="entry name" value="FERREDOXIN:COB-COM HETERODISULFIDE REDUCTASE SUBUNIT A"/>
    <property type="match status" value="1"/>
</dbReference>
<dbReference type="GO" id="GO:0016491">
    <property type="term" value="F:oxidoreductase activity"/>
    <property type="evidence" value="ECO:0007669"/>
    <property type="project" value="UniProtKB-KW"/>
</dbReference>
<sequence>MADEKPKLHRVEGHSEERFLGSDVFESNRHTLPPRNGAGTVLEEARAVDIYHSCDVAVIGGGPAGCAAAWAAAKAGARVTLIERYNCLGGLSTGGLVMWIDRMTDWQGNHVIQGFAKAFIERMPPEAVAGPLREDWGSTDPLKVGYWGQRTTAFHGIVQWAPTLDPERMKLNNQEMLLEAGVRIVFHAWAARPIVEDGSARGVIFESKAGRQAVMAKVVVDTTGDGDMFARAGAEFDTDIEEGDVHHSMNTGWVIGGVNMDRWINWKVMYPDQLREFMAKGREELGFFQTPYVSWRPDIALFLGPRQSGLSALDVDDMTEVEIRSHRLMEGHCQFFRRHAPGFEQAYSLQSASQLGVRHTRRLGGVGRIERANWSNGTPAADEVGISPSISPKFPVVSVPYGALVPRGLDGMLAAGRHVSCDANSHGFMREIPQCWLTGHAAGVGAAVAANRGVQPREVDVAEVRAILRAQGAHLSDDAAVAAVRAEAVPAE</sequence>
<keyword evidence="2" id="KW-0479">Metal-binding</keyword>
<gene>
    <name evidence="6" type="ORF">P0Y56_07830</name>
</gene>
<dbReference type="InterPro" id="IPR039650">
    <property type="entry name" value="HdrA-like"/>
</dbReference>
<evidence type="ECO:0000256" key="5">
    <source>
        <dbReference type="ARBA" id="ARBA00023014"/>
    </source>
</evidence>
<keyword evidence="4" id="KW-0408">Iron</keyword>
<dbReference type="GO" id="GO:0051539">
    <property type="term" value="F:4 iron, 4 sulfur cluster binding"/>
    <property type="evidence" value="ECO:0007669"/>
    <property type="project" value="UniProtKB-KW"/>
</dbReference>
<evidence type="ECO:0000313" key="7">
    <source>
        <dbReference type="Proteomes" id="UP001218362"/>
    </source>
</evidence>
<keyword evidence="5" id="KW-0411">Iron-sulfur</keyword>
<accession>A0AAJ5X849</accession>
<dbReference type="Gene3D" id="3.50.50.60">
    <property type="entry name" value="FAD/NAD(P)-binding domain"/>
    <property type="match status" value="1"/>
</dbReference>
<organism evidence="6 7">
    <name type="scientific">Candidatus Andeanibacterium colombiense</name>
    <dbReference type="NCBI Taxonomy" id="3121345"/>
    <lineage>
        <taxon>Bacteria</taxon>
        <taxon>Pseudomonadati</taxon>
        <taxon>Pseudomonadota</taxon>
        <taxon>Alphaproteobacteria</taxon>
        <taxon>Sphingomonadales</taxon>
        <taxon>Sphingomonadaceae</taxon>
        <taxon>Candidatus Andeanibacterium</taxon>
    </lineage>
</organism>